<gene>
    <name evidence="1" type="ORF">GWO12_05615</name>
</gene>
<reference evidence="1 2" key="1">
    <citation type="submission" date="2020-01" db="EMBL/GenBank/DDBJ databases">
        <title>Genomes assembled from Gulf of Kutch pelagic sediment metagenomes.</title>
        <authorList>
            <person name="Chandrashekar M."/>
            <person name="Mahajan M.S."/>
            <person name="Dave K.J."/>
            <person name="Vatsa P."/>
            <person name="Nathani N.M."/>
        </authorList>
    </citation>
    <scope>NUCLEOTIDE SEQUENCE [LARGE SCALE GENOMIC DNA]</scope>
    <source>
        <strain evidence="1">KS3-K002</strain>
    </source>
</reference>
<evidence type="ECO:0000313" key="1">
    <source>
        <dbReference type="EMBL" id="NIR74574.1"/>
    </source>
</evidence>
<dbReference type="GO" id="GO:0004601">
    <property type="term" value="F:peroxidase activity"/>
    <property type="evidence" value="ECO:0007669"/>
    <property type="project" value="UniProtKB-KW"/>
</dbReference>
<dbReference type="Gene3D" id="1.20.1290.10">
    <property type="entry name" value="AhpD-like"/>
    <property type="match status" value="1"/>
</dbReference>
<accession>A0AAE4Z6C4</accession>
<dbReference type="EMBL" id="JAACAK010000046">
    <property type="protein sequence ID" value="NIR74574.1"/>
    <property type="molecule type" value="Genomic_DNA"/>
</dbReference>
<comment type="caution">
    <text evidence="1">The sequence shown here is derived from an EMBL/GenBank/DDBJ whole genome shotgun (WGS) entry which is preliminary data.</text>
</comment>
<dbReference type="SUPFAM" id="SSF69118">
    <property type="entry name" value="AhpD-like"/>
    <property type="match status" value="1"/>
</dbReference>
<evidence type="ECO:0000313" key="2">
    <source>
        <dbReference type="Proteomes" id="UP000702544"/>
    </source>
</evidence>
<keyword evidence="1" id="KW-0575">Peroxidase</keyword>
<proteinExistence type="predicted"/>
<keyword evidence="1" id="KW-0560">Oxidoreductase</keyword>
<dbReference type="AlphaFoldDB" id="A0AAE4Z6C4"/>
<dbReference type="Proteomes" id="UP000702544">
    <property type="component" value="Unassembled WGS sequence"/>
</dbReference>
<organism evidence="1 2">
    <name type="scientific">Candidatus Kutchimonas denitrificans</name>
    <dbReference type="NCBI Taxonomy" id="3056748"/>
    <lineage>
        <taxon>Bacteria</taxon>
        <taxon>Pseudomonadati</taxon>
        <taxon>Gemmatimonadota</taxon>
        <taxon>Gemmatimonadia</taxon>
        <taxon>Candidatus Palauibacterales</taxon>
        <taxon>Candidatus Palauibacteraceae</taxon>
        <taxon>Candidatus Kutchimonas</taxon>
    </lineage>
</organism>
<dbReference type="InterPro" id="IPR029032">
    <property type="entry name" value="AhpD-like"/>
</dbReference>
<sequence length="81" mass="9517">MAWIEQIPIEKATGLLKKWFDGSIKRTGRVWNIMHVMSLNPETLRDSYTFYRTVMYGKSPLSRMQRELLGVVVSKEGHCHY</sequence>
<name>A0AAE4Z6C4_9BACT</name>
<protein>
    <submittedName>
        <fullName evidence="1">Peroxidase</fullName>
    </submittedName>
</protein>